<evidence type="ECO:0000313" key="2">
    <source>
        <dbReference type="Proteomes" id="UP000005396"/>
    </source>
</evidence>
<reference evidence="1 2" key="1">
    <citation type="submission" date="2007-08" db="EMBL/GenBank/DDBJ databases">
        <authorList>
            <person name="Fulton L."/>
            <person name="Clifton S."/>
            <person name="Fulton B."/>
            <person name="Xu J."/>
            <person name="Minx P."/>
            <person name="Pepin K.H."/>
            <person name="Johnson M."/>
            <person name="Thiruvilangam P."/>
            <person name="Bhonagiri V."/>
            <person name="Nash W.E."/>
            <person name="Mardis E.R."/>
            <person name="Wilson R.K."/>
        </authorList>
    </citation>
    <scope>NUCLEOTIDE SEQUENCE [LARGE SCALE GENOMIC DNA]</scope>
    <source>
        <strain evidence="2">ATCC BAA-613 / DSM 15670 / CCUG 46953 / JCM 12243 / WAL 16351</strain>
    </source>
</reference>
<dbReference type="PaxDb" id="411902-CLOBOL_06797"/>
<dbReference type="AlphaFoldDB" id="A8S423"/>
<evidence type="ECO:0000313" key="1">
    <source>
        <dbReference type="EMBL" id="EDP13165.1"/>
    </source>
</evidence>
<dbReference type="HOGENOM" id="CLU_3388782_0_0_9"/>
<comment type="caution">
    <text evidence="1">The sequence shown here is derived from an EMBL/GenBank/DDBJ whole genome shotgun (WGS) entry which is preliminary data.</text>
</comment>
<reference evidence="1 2" key="2">
    <citation type="submission" date="2007-09" db="EMBL/GenBank/DDBJ databases">
        <title>Draft genome sequence of Clostridium bolteae (ATCC BAA-613).</title>
        <authorList>
            <person name="Sudarsanam P."/>
            <person name="Ley R."/>
            <person name="Guruge J."/>
            <person name="Turnbaugh P.J."/>
            <person name="Mahowald M."/>
            <person name="Liep D."/>
            <person name="Gordon J."/>
        </authorList>
    </citation>
    <scope>NUCLEOTIDE SEQUENCE [LARGE SCALE GENOMIC DNA]</scope>
    <source>
        <strain evidence="2">ATCC BAA-613 / DSM 15670 / CCUG 46953 / JCM 12243 / WAL 16351</strain>
    </source>
</reference>
<dbReference type="EMBL" id="ABCC02000057">
    <property type="protein sequence ID" value="EDP13165.1"/>
    <property type="molecule type" value="Genomic_DNA"/>
</dbReference>
<sequence length="32" mass="3971">MIEPSKKDWKLYREKISGWQEDFMEIGEVKRI</sequence>
<proteinExistence type="predicted"/>
<organism evidence="1 2">
    <name type="scientific">Enterocloster bolteae (strain ATCC BAA-613 / DSM 15670 / CCUG 46953 / JCM 12243 / WAL 16351)</name>
    <name type="common">Clostridium bolteae</name>
    <dbReference type="NCBI Taxonomy" id="411902"/>
    <lineage>
        <taxon>Bacteria</taxon>
        <taxon>Bacillati</taxon>
        <taxon>Bacillota</taxon>
        <taxon>Clostridia</taxon>
        <taxon>Lachnospirales</taxon>
        <taxon>Lachnospiraceae</taxon>
        <taxon>Enterocloster</taxon>
    </lineage>
</organism>
<protein>
    <submittedName>
        <fullName evidence="1">Uncharacterized protein</fullName>
    </submittedName>
</protein>
<gene>
    <name evidence="1" type="ORF">CLOBOL_06797</name>
</gene>
<accession>A8S423</accession>
<name>A8S423_ENTBW</name>
<dbReference type="Proteomes" id="UP000005396">
    <property type="component" value="Unassembled WGS sequence"/>
</dbReference>